<evidence type="ECO:0000256" key="1">
    <source>
        <dbReference type="ARBA" id="ARBA00005445"/>
    </source>
</evidence>
<dbReference type="EMBL" id="FJOG01000008">
    <property type="protein sequence ID" value="CZR56818.1"/>
    <property type="molecule type" value="Genomic_DNA"/>
</dbReference>
<evidence type="ECO:0000313" key="4">
    <source>
        <dbReference type="EMBL" id="CZR56818.1"/>
    </source>
</evidence>
<feature type="signal peptide" evidence="3">
    <location>
        <begin position="1"/>
        <end position="18"/>
    </location>
</feature>
<reference evidence="4 5" key="1">
    <citation type="submission" date="2016-03" db="EMBL/GenBank/DDBJ databases">
        <authorList>
            <person name="Ploux O."/>
        </authorList>
    </citation>
    <scope>NUCLEOTIDE SEQUENCE [LARGE SCALE GENOMIC DNA]</scope>
    <source>
        <strain evidence="4 5">UAMH 11012</strain>
    </source>
</reference>
<feature type="chain" id="PRO_5013109379" evidence="3">
    <location>
        <begin position="19"/>
        <end position="151"/>
    </location>
</feature>
<protein>
    <submittedName>
        <fullName evidence="4">Uncharacterized protein</fullName>
    </submittedName>
</protein>
<name>A0A1L7WVM4_9HELO</name>
<accession>A0A1L7WVM4</accession>
<sequence>MRSTALLTVLANAASVLGQFNMSGLGPAYQFGCLSLSGITNTGLTTITGDMGAAINPLLASSITGFPPGISVSLADATTAFTTVTTLTNPTIFTGELGGLTSTPSVHKFLSFAQLTTALTLLGTGSSADAWYFQIGSTLVHCFRLKGCNER</sequence>
<dbReference type="InterPro" id="IPR021884">
    <property type="entry name" value="Ice-bd_prot"/>
</dbReference>
<keyword evidence="5" id="KW-1185">Reference proteome</keyword>
<dbReference type="Pfam" id="PF11999">
    <property type="entry name" value="Ice_binding"/>
    <property type="match status" value="1"/>
</dbReference>
<organism evidence="4 5">
    <name type="scientific">Phialocephala subalpina</name>
    <dbReference type="NCBI Taxonomy" id="576137"/>
    <lineage>
        <taxon>Eukaryota</taxon>
        <taxon>Fungi</taxon>
        <taxon>Dikarya</taxon>
        <taxon>Ascomycota</taxon>
        <taxon>Pezizomycotina</taxon>
        <taxon>Leotiomycetes</taxon>
        <taxon>Helotiales</taxon>
        <taxon>Mollisiaceae</taxon>
        <taxon>Phialocephala</taxon>
        <taxon>Phialocephala fortinii species complex</taxon>
    </lineage>
</organism>
<keyword evidence="2 3" id="KW-0732">Signal</keyword>
<evidence type="ECO:0000313" key="5">
    <source>
        <dbReference type="Proteomes" id="UP000184330"/>
    </source>
</evidence>
<comment type="similarity">
    <text evidence="1">Belongs to the ice-binding protein family.</text>
</comment>
<evidence type="ECO:0000256" key="2">
    <source>
        <dbReference type="ARBA" id="ARBA00022729"/>
    </source>
</evidence>
<dbReference type="STRING" id="576137.A0A1L7WVM4"/>
<proteinExistence type="inferred from homology"/>
<dbReference type="Proteomes" id="UP000184330">
    <property type="component" value="Unassembled WGS sequence"/>
</dbReference>
<dbReference type="AlphaFoldDB" id="A0A1L7WVM4"/>
<evidence type="ECO:0000256" key="3">
    <source>
        <dbReference type="SAM" id="SignalP"/>
    </source>
</evidence>
<gene>
    <name evidence="4" type="ORF">PAC_06707</name>
</gene>